<dbReference type="InterPro" id="IPR036935">
    <property type="entry name" value="Ribosomal_bL9_N_sf"/>
</dbReference>
<organism evidence="9 10">
    <name type="scientific">Circinella minor</name>
    <dbReference type="NCBI Taxonomy" id="1195481"/>
    <lineage>
        <taxon>Eukaryota</taxon>
        <taxon>Fungi</taxon>
        <taxon>Fungi incertae sedis</taxon>
        <taxon>Mucoromycota</taxon>
        <taxon>Mucoromycotina</taxon>
        <taxon>Mucoromycetes</taxon>
        <taxon>Mucorales</taxon>
        <taxon>Lichtheimiaceae</taxon>
        <taxon>Circinella</taxon>
    </lineage>
</organism>
<dbReference type="AlphaFoldDB" id="A0A8H7S5S1"/>
<reference evidence="9 10" key="1">
    <citation type="submission" date="2020-12" db="EMBL/GenBank/DDBJ databases">
        <title>Metabolic potential, ecology and presence of endohyphal bacteria is reflected in genomic diversity of Mucoromycotina.</title>
        <authorList>
            <person name="Muszewska A."/>
            <person name="Okrasinska A."/>
            <person name="Steczkiewicz K."/>
            <person name="Drgas O."/>
            <person name="Orlowska M."/>
            <person name="Perlinska-Lenart U."/>
            <person name="Aleksandrzak-Piekarczyk T."/>
            <person name="Szatraj K."/>
            <person name="Zielenkiewicz U."/>
            <person name="Pilsyk S."/>
            <person name="Malc E."/>
            <person name="Mieczkowski P."/>
            <person name="Kruszewska J.S."/>
            <person name="Biernat P."/>
            <person name="Pawlowska J."/>
        </authorList>
    </citation>
    <scope>NUCLEOTIDE SEQUENCE [LARGE SCALE GENOMIC DNA]</scope>
    <source>
        <strain evidence="9 10">CBS 142.35</strain>
    </source>
</reference>
<evidence type="ECO:0000259" key="8">
    <source>
        <dbReference type="Pfam" id="PF03948"/>
    </source>
</evidence>
<accession>A0A8H7S5S1</accession>
<keyword evidence="2" id="KW-0699">rRNA-binding</keyword>
<evidence type="ECO:0000256" key="3">
    <source>
        <dbReference type="ARBA" id="ARBA00022884"/>
    </source>
</evidence>
<dbReference type="GO" id="GO:0006412">
    <property type="term" value="P:translation"/>
    <property type="evidence" value="ECO:0007669"/>
    <property type="project" value="InterPro"/>
</dbReference>
<dbReference type="GO" id="GO:0019843">
    <property type="term" value="F:rRNA binding"/>
    <property type="evidence" value="ECO:0007669"/>
    <property type="project" value="UniProtKB-KW"/>
</dbReference>
<dbReference type="PANTHER" id="PTHR21368">
    <property type="entry name" value="50S RIBOSOMAL PROTEIN L9"/>
    <property type="match status" value="1"/>
</dbReference>
<proteinExistence type="inferred from homology"/>
<evidence type="ECO:0000256" key="5">
    <source>
        <dbReference type="ARBA" id="ARBA00023274"/>
    </source>
</evidence>
<dbReference type="GO" id="GO:1990904">
    <property type="term" value="C:ribonucleoprotein complex"/>
    <property type="evidence" value="ECO:0007669"/>
    <property type="project" value="UniProtKB-KW"/>
</dbReference>
<protein>
    <recommendedName>
        <fullName evidence="6">50S ribosomal protein L9, chloroplastic</fullName>
    </recommendedName>
</protein>
<name>A0A8H7S5S1_9FUNG</name>
<dbReference type="Proteomes" id="UP000646827">
    <property type="component" value="Unassembled WGS sequence"/>
</dbReference>
<keyword evidence="5" id="KW-0687">Ribonucleoprotein</keyword>
<evidence type="ECO:0000313" key="10">
    <source>
        <dbReference type="Proteomes" id="UP000646827"/>
    </source>
</evidence>
<dbReference type="GO" id="GO:0003735">
    <property type="term" value="F:structural constituent of ribosome"/>
    <property type="evidence" value="ECO:0007669"/>
    <property type="project" value="InterPro"/>
</dbReference>
<evidence type="ECO:0000259" key="7">
    <source>
        <dbReference type="Pfam" id="PF01281"/>
    </source>
</evidence>
<dbReference type="InterPro" id="IPR000244">
    <property type="entry name" value="Ribosomal_bL9"/>
</dbReference>
<evidence type="ECO:0000256" key="2">
    <source>
        <dbReference type="ARBA" id="ARBA00022730"/>
    </source>
</evidence>
<dbReference type="InterPro" id="IPR020069">
    <property type="entry name" value="Ribosomal_bL9_C"/>
</dbReference>
<dbReference type="Pfam" id="PF03948">
    <property type="entry name" value="Ribosomal_L9_C"/>
    <property type="match status" value="1"/>
</dbReference>
<dbReference type="EMBL" id="JAEPRB010000092">
    <property type="protein sequence ID" value="KAG2222091.1"/>
    <property type="molecule type" value="Genomic_DNA"/>
</dbReference>
<dbReference type="InterPro" id="IPR036791">
    <property type="entry name" value="Ribosomal_bL9_C_sf"/>
</dbReference>
<keyword evidence="10" id="KW-1185">Reference proteome</keyword>
<feature type="domain" description="Ribosomal protein L9" evidence="7">
    <location>
        <begin position="29"/>
        <end position="67"/>
    </location>
</feature>
<dbReference type="Gene3D" id="3.10.430.100">
    <property type="entry name" value="Ribosomal protein L9, C-terminal domain"/>
    <property type="match status" value="1"/>
</dbReference>
<gene>
    <name evidence="9" type="ORF">INT45_007977</name>
</gene>
<dbReference type="SUPFAM" id="SSF55658">
    <property type="entry name" value="L9 N-domain-like"/>
    <property type="match status" value="1"/>
</dbReference>
<comment type="caution">
    <text evidence="9">The sequence shown here is derived from an EMBL/GenBank/DDBJ whole genome shotgun (WGS) entry which is preliminary data.</text>
</comment>
<keyword evidence="4" id="KW-0689">Ribosomal protein</keyword>
<dbReference type="GO" id="GO:0005840">
    <property type="term" value="C:ribosome"/>
    <property type="evidence" value="ECO:0007669"/>
    <property type="project" value="UniProtKB-KW"/>
</dbReference>
<sequence>MSLPFVCARQFIRSPKNIIVRHAHKKASIQVRLNEYIEGVGLQDEIVSVRPGLMRNILYPTGKATYVKAFDGPRNRQLEQQKKASAEQLKADQVSGAFTEATKRQAQANQVESILSGVSALEFKRAIIPETTNTFGSVTADDLAIKLKDDYGLNVDKQLIQFKTERIKSLGEHEVEVQVAGKPVTIKVVVAAA</sequence>
<dbReference type="Gene3D" id="3.40.5.10">
    <property type="entry name" value="Ribosomal protein L9, N-terminal domain"/>
    <property type="match status" value="1"/>
</dbReference>
<dbReference type="InterPro" id="IPR020070">
    <property type="entry name" value="Ribosomal_bL9_N"/>
</dbReference>
<feature type="domain" description="Large ribosomal subunit protein bL9 C-terminal" evidence="8">
    <location>
        <begin position="107"/>
        <end position="191"/>
    </location>
</feature>
<evidence type="ECO:0000313" key="9">
    <source>
        <dbReference type="EMBL" id="KAG2222091.1"/>
    </source>
</evidence>
<dbReference type="InterPro" id="IPR009027">
    <property type="entry name" value="Ribosomal_bL9/RNase_H1_N"/>
</dbReference>
<dbReference type="SUPFAM" id="SSF55653">
    <property type="entry name" value="Ribosomal protein L9 C-domain"/>
    <property type="match status" value="1"/>
</dbReference>
<evidence type="ECO:0000256" key="4">
    <source>
        <dbReference type="ARBA" id="ARBA00022980"/>
    </source>
</evidence>
<evidence type="ECO:0000256" key="6">
    <source>
        <dbReference type="ARBA" id="ARBA00035427"/>
    </source>
</evidence>
<evidence type="ECO:0000256" key="1">
    <source>
        <dbReference type="ARBA" id="ARBA00010605"/>
    </source>
</evidence>
<dbReference type="Pfam" id="PF01281">
    <property type="entry name" value="Ribosomal_L9_N"/>
    <property type="match status" value="1"/>
</dbReference>
<keyword evidence="3" id="KW-0694">RNA-binding</keyword>
<comment type="similarity">
    <text evidence="1">Belongs to the bacterial ribosomal protein bL9 family.</text>
</comment>
<dbReference type="OrthoDB" id="5555409at2759"/>